<dbReference type="OrthoDB" id="9772736at2"/>
<dbReference type="Pfam" id="PF00724">
    <property type="entry name" value="Oxidored_FMN"/>
    <property type="match status" value="1"/>
</dbReference>
<comment type="caution">
    <text evidence="5">The sequence shown here is derived from an EMBL/GenBank/DDBJ whole genome shotgun (WGS) entry which is preliminary data.</text>
</comment>
<evidence type="ECO:0000256" key="2">
    <source>
        <dbReference type="ARBA" id="ARBA00005979"/>
    </source>
</evidence>
<evidence type="ECO:0000259" key="4">
    <source>
        <dbReference type="Pfam" id="PF00724"/>
    </source>
</evidence>
<sequence>MFFVSTDTNLFSPIQLGPITLPNRIVMAPMTRLRAGDGGVPIPANATYYSQRASAGLIITECTMISRQSQGYMNCPGIYSPDQVEGWRLVTDTVHKQGGRIFLQLWHCGRISHPSLQEEGKLPVAPSAIPAEGQLHTPNGKESMVAPHALEIHEIQGVIEDFRKAAENALAAGFDGVELHGAFGYLIDQFLQDGSNHRTDEYGGSVENRARFLLEVVEAVASVWGGNRVGIKLSPSNTYYSMVDSNPKATFGYTIDALNRFGLAYIHLMEPEAKDLATRDVLCPVAPTFRPIYQGTLIANGGFTKESGNAILAEGNADLVSFGKPFLANPDLPKRFELDVPLNSPNPKTFYGQGSHQPEVGYTDYPFLGDRAA</sequence>
<dbReference type="FunFam" id="3.20.20.70:FF:000059">
    <property type="entry name" value="N-ethylmaleimide reductase, FMN-linked"/>
    <property type="match status" value="1"/>
</dbReference>
<dbReference type="Proteomes" id="UP000029738">
    <property type="component" value="Unassembled WGS sequence"/>
</dbReference>
<protein>
    <submittedName>
        <fullName evidence="5">Alkene reductase</fullName>
    </submittedName>
</protein>
<evidence type="ECO:0000313" key="5">
    <source>
        <dbReference type="EMBL" id="KAF3891051.1"/>
    </source>
</evidence>
<dbReference type="GO" id="GO:0005829">
    <property type="term" value="C:cytosol"/>
    <property type="evidence" value="ECO:0007669"/>
    <property type="project" value="TreeGrafter"/>
</dbReference>
<evidence type="ECO:0000256" key="3">
    <source>
        <dbReference type="ARBA" id="ARBA00023002"/>
    </source>
</evidence>
<keyword evidence="3" id="KW-0560">Oxidoreductase</keyword>
<dbReference type="GO" id="GO:0010181">
    <property type="term" value="F:FMN binding"/>
    <property type="evidence" value="ECO:0007669"/>
    <property type="project" value="InterPro"/>
</dbReference>
<comment type="similarity">
    <text evidence="2">Belongs to the NADH:flavin oxidoreductase/NADH oxidase family.</text>
</comment>
<accession>A0A8S9TEK9</accession>
<evidence type="ECO:0000256" key="1">
    <source>
        <dbReference type="ARBA" id="ARBA00001917"/>
    </source>
</evidence>
<proteinExistence type="inferred from homology"/>
<feature type="domain" description="NADH:flavin oxidoreductase/NADH oxidase N-terminal" evidence="4">
    <location>
        <begin position="9"/>
        <end position="342"/>
    </location>
</feature>
<dbReference type="EMBL" id="JHEG04000001">
    <property type="protein sequence ID" value="KAF3891051.1"/>
    <property type="molecule type" value="Genomic_DNA"/>
</dbReference>
<dbReference type="InterPro" id="IPR001155">
    <property type="entry name" value="OxRdtase_FMN_N"/>
</dbReference>
<keyword evidence="6" id="KW-1185">Reference proteome</keyword>
<dbReference type="PANTHER" id="PTHR22893:SF98">
    <property type="entry name" value="OXIDOREDUCTASE"/>
    <property type="match status" value="1"/>
</dbReference>
<dbReference type="InterPro" id="IPR013785">
    <property type="entry name" value="Aldolase_TIM"/>
</dbReference>
<evidence type="ECO:0000313" key="6">
    <source>
        <dbReference type="Proteomes" id="UP000029738"/>
    </source>
</evidence>
<organism evidence="5 6">
    <name type="scientific">Tolypothrix bouteillei VB521301</name>
    <dbReference type="NCBI Taxonomy" id="1479485"/>
    <lineage>
        <taxon>Bacteria</taxon>
        <taxon>Bacillati</taxon>
        <taxon>Cyanobacteriota</taxon>
        <taxon>Cyanophyceae</taxon>
        <taxon>Nostocales</taxon>
        <taxon>Tolypothrichaceae</taxon>
        <taxon>Tolypothrix</taxon>
    </lineage>
</organism>
<gene>
    <name evidence="5" type="ORF">DA73_0400020605</name>
</gene>
<dbReference type="InterPro" id="IPR045247">
    <property type="entry name" value="Oye-like"/>
</dbReference>
<dbReference type="Gene3D" id="3.20.20.70">
    <property type="entry name" value="Aldolase class I"/>
    <property type="match status" value="1"/>
</dbReference>
<dbReference type="PANTHER" id="PTHR22893">
    <property type="entry name" value="NADH OXIDOREDUCTASE-RELATED"/>
    <property type="match status" value="1"/>
</dbReference>
<dbReference type="SUPFAM" id="SSF51395">
    <property type="entry name" value="FMN-linked oxidoreductases"/>
    <property type="match status" value="1"/>
</dbReference>
<comment type="cofactor">
    <cofactor evidence="1">
        <name>FMN</name>
        <dbReference type="ChEBI" id="CHEBI:58210"/>
    </cofactor>
</comment>
<dbReference type="CDD" id="cd02933">
    <property type="entry name" value="OYE_like_FMN"/>
    <property type="match status" value="1"/>
</dbReference>
<name>A0A8S9TEK9_9CYAN</name>
<reference evidence="5" key="1">
    <citation type="journal article" date="2015" name="Genome Announc.">
        <title>Draft Genome Sequence of Tolypothrix boutellei Strain VB521301.</title>
        <authorList>
            <person name="Chandrababunaidu M.M."/>
            <person name="Singh D."/>
            <person name="Sen D."/>
            <person name="Bhan S."/>
            <person name="Das S."/>
            <person name="Gupta A."/>
            <person name="Adhikary S.P."/>
            <person name="Tripathy S."/>
        </authorList>
    </citation>
    <scope>NUCLEOTIDE SEQUENCE</scope>
    <source>
        <strain evidence="5">VB521301</strain>
    </source>
</reference>
<dbReference type="AlphaFoldDB" id="A0A8S9TEK9"/>
<reference evidence="5" key="2">
    <citation type="submission" date="2019-11" db="EMBL/GenBank/DDBJ databases">
        <title>Improved Assembly of Tolypothrix boutellei genome.</title>
        <authorList>
            <person name="Sarangi A.N."/>
            <person name="Mukherjee M."/>
            <person name="Ghosh S."/>
            <person name="Singh D."/>
            <person name="Das A."/>
            <person name="Kant S."/>
            <person name="Prusty A."/>
            <person name="Tripathy S."/>
        </authorList>
    </citation>
    <scope>NUCLEOTIDE SEQUENCE</scope>
    <source>
        <strain evidence="5">VB521301</strain>
    </source>
</reference>
<dbReference type="GO" id="GO:0016628">
    <property type="term" value="F:oxidoreductase activity, acting on the CH-CH group of donors, NAD or NADP as acceptor"/>
    <property type="evidence" value="ECO:0007669"/>
    <property type="project" value="UniProtKB-ARBA"/>
</dbReference>